<dbReference type="Proteomes" id="UP000266673">
    <property type="component" value="Unassembled WGS sequence"/>
</dbReference>
<keyword evidence="1" id="KW-0472">Membrane</keyword>
<dbReference type="AlphaFoldDB" id="A0A397TSV7"/>
<protein>
    <submittedName>
        <fullName evidence="2">Uncharacterized protein</fullName>
    </submittedName>
</protein>
<evidence type="ECO:0000313" key="3">
    <source>
        <dbReference type="Proteomes" id="UP000266673"/>
    </source>
</evidence>
<proteinExistence type="predicted"/>
<evidence type="ECO:0000256" key="1">
    <source>
        <dbReference type="SAM" id="Phobius"/>
    </source>
</evidence>
<sequence>MDHFNILVALLNTIVVCLNLVLYLFVIYQSFISNNIQRHINLFLFKLFSFVVGSVGI</sequence>
<gene>
    <name evidence="2" type="ORF">C2G38_1046465</name>
</gene>
<evidence type="ECO:0000313" key="2">
    <source>
        <dbReference type="EMBL" id="RIB01120.1"/>
    </source>
</evidence>
<keyword evidence="3" id="KW-1185">Reference proteome</keyword>
<organism evidence="2 3">
    <name type="scientific">Gigaspora rosea</name>
    <dbReference type="NCBI Taxonomy" id="44941"/>
    <lineage>
        <taxon>Eukaryota</taxon>
        <taxon>Fungi</taxon>
        <taxon>Fungi incertae sedis</taxon>
        <taxon>Mucoromycota</taxon>
        <taxon>Glomeromycotina</taxon>
        <taxon>Glomeromycetes</taxon>
        <taxon>Diversisporales</taxon>
        <taxon>Gigasporaceae</taxon>
        <taxon>Gigaspora</taxon>
    </lineage>
</organism>
<keyword evidence="1" id="KW-1133">Transmembrane helix</keyword>
<feature type="transmembrane region" description="Helical" evidence="1">
    <location>
        <begin position="6"/>
        <end position="28"/>
    </location>
</feature>
<reference evidence="2 3" key="1">
    <citation type="submission" date="2018-06" db="EMBL/GenBank/DDBJ databases">
        <title>Comparative genomics reveals the genomic features of Rhizophagus irregularis, R. cerebriforme, R. diaphanum and Gigaspora rosea, and their symbiotic lifestyle signature.</title>
        <authorList>
            <person name="Morin E."/>
            <person name="San Clemente H."/>
            <person name="Chen E.C.H."/>
            <person name="De La Providencia I."/>
            <person name="Hainaut M."/>
            <person name="Kuo A."/>
            <person name="Kohler A."/>
            <person name="Murat C."/>
            <person name="Tang N."/>
            <person name="Roy S."/>
            <person name="Loubradou J."/>
            <person name="Henrissat B."/>
            <person name="Grigoriev I.V."/>
            <person name="Corradi N."/>
            <person name="Roux C."/>
            <person name="Martin F.M."/>
        </authorList>
    </citation>
    <scope>NUCLEOTIDE SEQUENCE [LARGE SCALE GENOMIC DNA]</scope>
    <source>
        <strain evidence="2 3">DAOM 194757</strain>
    </source>
</reference>
<dbReference type="EMBL" id="QKWP01003311">
    <property type="protein sequence ID" value="RIB01120.1"/>
    <property type="molecule type" value="Genomic_DNA"/>
</dbReference>
<feature type="transmembrane region" description="Helical" evidence="1">
    <location>
        <begin position="40"/>
        <end position="56"/>
    </location>
</feature>
<comment type="caution">
    <text evidence="2">The sequence shown here is derived from an EMBL/GenBank/DDBJ whole genome shotgun (WGS) entry which is preliminary data.</text>
</comment>
<name>A0A397TSV7_9GLOM</name>
<keyword evidence="1" id="KW-0812">Transmembrane</keyword>
<accession>A0A397TSV7</accession>